<dbReference type="InterPro" id="IPR006016">
    <property type="entry name" value="UspA"/>
</dbReference>
<reference evidence="5 6" key="1">
    <citation type="submission" date="2014-02" db="EMBL/GenBank/DDBJ databases">
        <title>Expanding our view of genomic diversity in Candidatus Accumulibacter clades.</title>
        <authorList>
            <person name="Skennerton C.T."/>
            <person name="Barr J.J."/>
            <person name="Slater F.R."/>
            <person name="Bond P.L."/>
            <person name="Tyson G.W."/>
        </authorList>
    </citation>
    <scope>NUCLEOTIDE SEQUENCE [LARGE SCALE GENOMIC DNA]</scope>
    <source>
        <strain evidence="6">BA-92</strain>
    </source>
</reference>
<dbReference type="SUPFAM" id="SSF52402">
    <property type="entry name" value="Adenine nucleotide alpha hydrolases-like"/>
    <property type="match status" value="2"/>
</dbReference>
<sequence>MKPITRILAATDLSAPARHAVDRGFFIAADTKARYTVMHATELDALDSLSDLLGADTGRIKQRLADDARETLQRLLSNPAHNRGVAADARIVSGTPLKVIADEADALDADLLVVGARGESFLRHALLGSTASRLLRKSLRRPVLVVKQAPHESYRCLLIPVDFSPASAQAIRLGRQLAPTAEIVLLHSFELPYEGKLRFAGVEDGVIHGYIETARRERRQQLHQLAASAGLASGEYAPLVRHGDPAQLIAALEQEQACDLVIIGKHGQHLAEELLLGSVTKHVLAESQCDVLVINNGGTPQDHASDV</sequence>
<comment type="similarity">
    <text evidence="1">Belongs to the universal stress protein A family.</text>
</comment>
<dbReference type="Gene3D" id="3.40.50.620">
    <property type="entry name" value="HUPs"/>
    <property type="match status" value="2"/>
</dbReference>
<dbReference type="InterPro" id="IPR014729">
    <property type="entry name" value="Rossmann-like_a/b/a_fold"/>
</dbReference>
<feature type="domain" description="UspA" evidence="4">
    <location>
        <begin position="154"/>
        <end position="294"/>
    </location>
</feature>
<dbReference type="PRINTS" id="PR01438">
    <property type="entry name" value="UNVRSLSTRESS"/>
</dbReference>
<dbReference type="PANTHER" id="PTHR46268">
    <property type="entry name" value="STRESS RESPONSE PROTEIN NHAX"/>
    <property type="match status" value="1"/>
</dbReference>
<proteinExistence type="inferred from homology"/>
<organism evidence="5 6">
    <name type="scientific">Candidatus Accumulibacter appositus</name>
    <dbReference type="NCBI Taxonomy" id="1454003"/>
    <lineage>
        <taxon>Bacteria</taxon>
        <taxon>Pseudomonadati</taxon>
        <taxon>Pseudomonadota</taxon>
        <taxon>Betaproteobacteria</taxon>
        <taxon>Candidatus Accumulibacter</taxon>
    </lineage>
</organism>
<dbReference type="STRING" id="1454003.AW10_01496"/>
<protein>
    <submittedName>
        <fullName evidence="5">Universal stress protein</fullName>
    </submittedName>
</protein>
<dbReference type="Proteomes" id="UP000021816">
    <property type="component" value="Unassembled WGS sequence"/>
</dbReference>
<name>A0A011NDZ7_9PROT</name>
<evidence type="ECO:0000256" key="3">
    <source>
        <dbReference type="ARBA" id="ARBA00022840"/>
    </source>
</evidence>
<evidence type="ECO:0000313" key="5">
    <source>
        <dbReference type="EMBL" id="EXI80883.1"/>
    </source>
</evidence>
<dbReference type="CDD" id="cd00293">
    <property type="entry name" value="USP-like"/>
    <property type="match status" value="2"/>
</dbReference>
<keyword evidence="2" id="KW-0547">Nucleotide-binding</keyword>
<accession>A0A011NDZ7</accession>
<dbReference type="PANTHER" id="PTHR46268:SF27">
    <property type="entry name" value="UNIVERSAL STRESS PROTEIN RV2623"/>
    <property type="match status" value="1"/>
</dbReference>
<evidence type="ECO:0000313" key="6">
    <source>
        <dbReference type="Proteomes" id="UP000021816"/>
    </source>
</evidence>
<dbReference type="PATRIC" id="fig|1454003.3.peg.1542"/>
<dbReference type="GO" id="GO:0005524">
    <property type="term" value="F:ATP binding"/>
    <property type="evidence" value="ECO:0007669"/>
    <property type="project" value="UniProtKB-KW"/>
</dbReference>
<gene>
    <name evidence="5" type="ORF">AW10_01496</name>
</gene>
<evidence type="ECO:0000259" key="4">
    <source>
        <dbReference type="Pfam" id="PF00582"/>
    </source>
</evidence>
<evidence type="ECO:0000256" key="1">
    <source>
        <dbReference type="ARBA" id="ARBA00008791"/>
    </source>
</evidence>
<dbReference type="EMBL" id="JEMX01000028">
    <property type="protein sequence ID" value="EXI80883.1"/>
    <property type="molecule type" value="Genomic_DNA"/>
</dbReference>
<feature type="domain" description="UspA" evidence="4">
    <location>
        <begin position="5"/>
        <end position="147"/>
    </location>
</feature>
<evidence type="ECO:0000256" key="2">
    <source>
        <dbReference type="ARBA" id="ARBA00022741"/>
    </source>
</evidence>
<dbReference type="Pfam" id="PF00582">
    <property type="entry name" value="Usp"/>
    <property type="match status" value="2"/>
</dbReference>
<dbReference type="InterPro" id="IPR006015">
    <property type="entry name" value="Universal_stress_UspA"/>
</dbReference>
<dbReference type="AlphaFoldDB" id="A0A011NDZ7"/>
<comment type="caution">
    <text evidence="5">The sequence shown here is derived from an EMBL/GenBank/DDBJ whole genome shotgun (WGS) entry which is preliminary data.</text>
</comment>
<keyword evidence="3" id="KW-0067">ATP-binding</keyword>